<dbReference type="InterPro" id="IPR000859">
    <property type="entry name" value="CUB_dom"/>
</dbReference>
<dbReference type="InterPro" id="IPR001304">
    <property type="entry name" value="C-type_lectin-like"/>
</dbReference>
<name>A0A7I8W5Q4_9ANNE</name>
<feature type="transmembrane region" description="Helical" evidence="17">
    <location>
        <begin position="1987"/>
        <end position="2009"/>
    </location>
</feature>
<feature type="disulfide bond" evidence="16">
    <location>
        <begin position="1080"/>
        <end position="1095"/>
    </location>
</feature>
<evidence type="ECO:0000259" key="22">
    <source>
        <dbReference type="PROSITE" id="PS50262"/>
    </source>
</evidence>
<dbReference type="InterPro" id="IPR023415">
    <property type="entry name" value="LDLR_class-A_CS"/>
</dbReference>
<dbReference type="InterPro" id="IPR018056">
    <property type="entry name" value="Kringle_CS"/>
</dbReference>
<dbReference type="GO" id="GO:0009755">
    <property type="term" value="P:hormone-mediated signaling pathway"/>
    <property type="evidence" value="ECO:0007669"/>
    <property type="project" value="TreeGrafter"/>
</dbReference>
<dbReference type="SUPFAM" id="SSF57424">
    <property type="entry name" value="LDL receptor-like module"/>
    <property type="match status" value="5"/>
</dbReference>
<feature type="disulfide bond" evidence="16">
    <location>
        <begin position="1029"/>
        <end position="1047"/>
    </location>
</feature>
<feature type="disulfide bond" evidence="16">
    <location>
        <begin position="1022"/>
        <end position="1034"/>
    </location>
</feature>
<evidence type="ECO:0000256" key="2">
    <source>
        <dbReference type="ARBA" id="ARBA00022475"/>
    </source>
</evidence>
<protein>
    <submittedName>
        <fullName evidence="23">DgyrCDS11837</fullName>
    </submittedName>
</protein>
<dbReference type="EMBL" id="CAJFCJ010000019">
    <property type="protein sequence ID" value="CAD5123494.1"/>
    <property type="molecule type" value="Genomic_DNA"/>
</dbReference>
<dbReference type="InterPro" id="IPR000276">
    <property type="entry name" value="GPCR_Rhodpsn"/>
</dbReference>
<evidence type="ECO:0000256" key="16">
    <source>
        <dbReference type="PROSITE-ProRule" id="PRU00124"/>
    </source>
</evidence>
<evidence type="ECO:0000256" key="1">
    <source>
        <dbReference type="ARBA" id="ARBA00004651"/>
    </source>
</evidence>
<keyword evidence="24" id="KW-1185">Reference proteome</keyword>
<dbReference type="CDD" id="cd15137">
    <property type="entry name" value="7tmA_Relaxin_R"/>
    <property type="match status" value="1"/>
</dbReference>
<dbReference type="GO" id="GO:0008528">
    <property type="term" value="F:G protein-coupled peptide receptor activity"/>
    <property type="evidence" value="ECO:0007669"/>
    <property type="project" value="TreeGrafter"/>
</dbReference>
<evidence type="ECO:0000256" key="11">
    <source>
        <dbReference type="ARBA" id="ARBA00023136"/>
    </source>
</evidence>
<dbReference type="InterPro" id="IPR000421">
    <property type="entry name" value="FA58C"/>
</dbReference>
<keyword evidence="10" id="KW-0297">G-protein coupled receptor</keyword>
<dbReference type="PRINTS" id="PR00261">
    <property type="entry name" value="LDLRECEPTOR"/>
</dbReference>
<feature type="domain" description="F5/8 type C" evidence="19">
    <location>
        <begin position="242"/>
        <end position="381"/>
    </location>
</feature>
<evidence type="ECO:0000256" key="8">
    <source>
        <dbReference type="ARBA" id="ARBA00022837"/>
    </source>
</evidence>
<comment type="caution">
    <text evidence="15">Lacks conserved residue(s) required for the propagation of feature annotation.</text>
</comment>
<dbReference type="CDD" id="cd00041">
    <property type="entry name" value="CUB"/>
    <property type="match status" value="2"/>
</dbReference>
<dbReference type="InterPro" id="IPR000001">
    <property type="entry name" value="Kringle"/>
</dbReference>
<dbReference type="SUPFAM" id="SSF56436">
    <property type="entry name" value="C-type lectin-like"/>
    <property type="match status" value="2"/>
</dbReference>
<dbReference type="SMART" id="SM00034">
    <property type="entry name" value="CLECT"/>
    <property type="match status" value="2"/>
</dbReference>
<dbReference type="InterPro" id="IPR017452">
    <property type="entry name" value="GPCR_Rhodpsn_7TM"/>
</dbReference>
<feature type="disulfide bond" evidence="15">
    <location>
        <begin position="1383"/>
        <end position="1406"/>
    </location>
</feature>
<evidence type="ECO:0000256" key="4">
    <source>
        <dbReference type="ARBA" id="ARBA00022614"/>
    </source>
</evidence>
<feature type="domain" description="CUB" evidence="18">
    <location>
        <begin position="682"/>
        <end position="805"/>
    </location>
</feature>
<gene>
    <name evidence="23" type="ORF">DGYR_LOCUS11172</name>
</gene>
<dbReference type="InterPro" id="IPR038178">
    <property type="entry name" value="Kringle_sf"/>
</dbReference>
<dbReference type="PROSITE" id="PS50070">
    <property type="entry name" value="KRINGLE_2"/>
    <property type="match status" value="1"/>
</dbReference>
<keyword evidence="14" id="KW-0807">Transducer</keyword>
<evidence type="ECO:0000256" key="6">
    <source>
        <dbReference type="ARBA" id="ARBA00022723"/>
    </source>
</evidence>
<dbReference type="FunFam" id="2.60.120.290:FF:000005">
    <property type="entry name" value="Procollagen C-endopeptidase enhancer 1"/>
    <property type="match status" value="1"/>
</dbReference>
<dbReference type="Pfam" id="PF00057">
    <property type="entry name" value="Ldl_recept_a"/>
    <property type="match status" value="4"/>
</dbReference>
<feature type="domain" description="C-type lectin" evidence="20">
    <location>
        <begin position="1"/>
        <end position="106"/>
    </location>
</feature>
<feature type="domain" description="G-protein coupled receptors family 1 profile" evidence="22">
    <location>
        <begin position="1751"/>
        <end position="2007"/>
    </location>
</feature>
<keyword evidence="2" id="KW-1003">Cell membrane</keyword>
<dbReference type="SMART" id="SM00607">
    <property type="entry name" value="FTP"/>
    <property type="match status" value="1"/>
</dbReference>
<dbReference type="SMART" id="SM00192">
    <property type="entry name" value="LDLa"/>
    <property type="match status" value="6"/>
</dbReference>
<feature type="disulfide bond" evidence="16">
    <location>
        <begin position="1041"/>
        <end position="1056"/>
    </location>
</feature>
<keyword evidence="13" id="KW-0675">Receptor</keyword>
<dbReference type="Pfam" id="PF00051">
    <property type="entry name" value="Kringle"/>
    <property type="match status" value="1"/>
</dbReference>
<dbReference type="Gene3D" id="4.10.400.10">
    <property type="entry name" value="Low-density Lipoprotein Receptor"/>
    <property type="match status" value="6"/>
</dbReference>
<evidence type="ECO:0000256" key="10">
    <source>
        <dbReference type="ARBA" id="ARBA00023040"/>
    </source>
</evidence>
<feature type="disulfide bond" evidence="16">
    <location>
        <begin position="1480"/>
        <end position="1495"/>
    </location>
</feature>
<feature type="disulfide bond" evidence="16">
    <location>
        <begin position="1429"/>
        <end position="1447"/>
    </location>
</feature>
<keyword evidence="6" id="KW-0479">Metal-binding</keyword>
<feature type="transmembrane region" description="Helical" evidence="17">
    <location>
        <begin position="1956"/>
        <end position="1981"/>
    </location>
</feature>
<dbReference type="PROSITE" id="PS00615">
    <property type="entry name" value="C_TYPE_LECTIN_1"/>
    <property type="match status" value="1"/>
</dbReference>
<dbReference type="PROSITE" id="PS00021">
    <property type="entry name" value="KRINGLE_1"/>
    <property type="match status" value="1"/>
</dbReference>
<dbReference type="Pfam" id="PF00001">
    <property type="entry name" value="7tm_1"/>
    <property type="match status" value="1"/>
</dbReference>
<feature type="disulfide bond" evidence="16">
    <location>
        <begin position="1003"/>
        <end position="1018"/>
    </location>
</feature>
<dbReference type="InterPro" id="IPR016187">
    <property type="entry name" value="CTDL_fold"/>
</dbReference>
<dbReference type="InterPro" id="IPR006585">
    <property type="entry name" value="FTP1"/>
</dbReference>
<feature type="disulfide bond" evidence="16">
    <location>
        <begin position="1461"/>
        <end position="1473"/>
    </location>
</feature>
<dbReference type="OrthoDB" id="6116813at2759"/>
<proteinExistence type="predicted"/>
<dbReference type="PANTHER" id="PTHR24372:SF77">
    <property type="entry name" value="G-PROTEIN COUPLED RECEPTORS FAMILY 1 PROFILE DOMAIN-CONTAINING PROTEIN"/>
    <property type="match status" value="1"/>
</dbReference>
<feature type="disulfide bond" evidence="16">
    <location>
        <begin position="1106"/>
        <end position="1124"/>
    </location>
</feature>
<dbReference type="PROSITE" id="PS01209">
    <property type="entry name" value="LDLRA_1"/>
    <property type="match status" value="1"/>
</dbReference>
<keyword evidence="5 17" id="KW-0812">Transmembrane</keyword>
<dbReference type="InterPro" id="IPR018378">
    <property type="entry name" value="C-type_lectin_CS"/>
</dbReference>
<dbReference type="CDD" id="cd00108">
    <property type="entry name" value="KR"/>
    <property type="match status" value="1"/>
</dbReference>
<keyword evidence="4" id="KW-0433">Leucine-rich repeat</keyword>
<feature type="transmembrane region" description="Helical" evidence="17">
    <location>
        <begin position="1905"/>
        <end position="1930"/>
    </location>
</feature>
<dbReference type="PROSITE" id="PS50068">
    <property type="entry name" value="LDLRA_2"/>
    <property type="match status" value="6"/>
</dbReference>
<comment type="subcellular location">
    <subcellularLocation>
        <location evidence="1">Cell membrane</location>
        <topology evidence="1">Multi-pass membrane protein</topology>
    </subcellularLocation>
</comment>
<evidence type="ECO:0000313" key="23">
    <source>
        <dbReference type="EMBL" id="CAD5123494.1"/>
    </source>
</evidence>
<reference evidence="23 24" key="1">
    <citation type="submission" date="2020-08" db="EMBL/GenBank/DDBJ databases">
        <authorList>
            <person name="Hejnol A."/>
        </authorList>
    </citation>
    <scope>NUCLEOTIDE SEQUENCE [LARGE SCALE GENOMIC DNA]</scope>
</reference>
<dbReference type="CDD" id="cd00112">
    <property type="entry name" value="LDLa"/>
    <property type="match status" value="6"/>
</dbReference>
<dbReference type="InterPro" id="IPR003591">
    <property type="entry name" value="Leu-rich_rpt_typical-subtyp"/>
</dbReference>
<dbReference type="SUPFAM" id="SSF52058">
    <property type="entry name" value="L domain-like"/>
    <property type="match status" value="1"/>
</dbReference>
<dbReference type="PROSITE" id="PS50262">
    <property type="entry name" value="G_PROTEIN_RECEP_F1_2"/>
    <property type="match status" value="1"/>
</dbReference>
<feature type="transmembrane region" description="Helical" evidence="17">
    <location>
        <begin position="1772"/>
        <end position="1796"/>
    </location>
</feature>
<evidence type="ECO:0000256" key="12">
    <source>
        <dbReference type="ARBA" id="ARBA00023157"/>
    </source>
</evidence>
<dbReference type="PROSITE" id="PS01180">
    <property type="entry name" value="CUB"/>
    <property type="match status" value="2"/>
</dbReference>
<dbReference type="GO" id="GO:0046872">
    <property type="term" value="F:metal ion binding"/>
    <property type="evidence" value="ECO:0007669"/>
    <property type="project" value="UniProtKB-KW"/>
</dbReference>
<evidence type="ECO:0000259" key="18">
    <source>
        <dbReference type="PROSITE" id="PS01180"/>
    </source>
</evidence>
<dbReference type="SUPFAM" id="SSF49785">
    <property type="entry name" value="Galactose-binding domain-like"/>
    <property type="match status" value="2"/>
</dbReference>
<evidence type="ECO:0000256" key="9">
    <source>
        <dbReference type="ARBA" id="ARBA00022989"/>
    </source>
</evidence>
<keyword evidence="11 17" id="KW-0472">Membrane</keyword>
<evidence type="ECO:0000259" key="20">
    <source>
        <dbReference type="PROSITE" id="PS50041"/>
    </source>
</evidence>
<keyword evidence="12 15" id="KW-1015">Disulfide bond</keyword>
<dbReference type="PROSITE" id="PS50041">
    <property type="entry name" value="C_TYPE_LECTIN_2"/>
    <property type="match status" value="2"/>
</dbReference>
<feature type="transmembrane region" description="Helical" evidence="17">
    <location>
        <begin position="1739"/>
        <end position="1760"/>
    </location>
</feature>
<dbReference type="SMART" id="SM00130">
    <property type="entry name" value="KR"/>
    <property type="match status" value="1"/>
</dbReference>
<organism evidence="23 24">
    <name type="scientific">Dimorphilus gyrociliatus</name>
    <dbReference type="NCBI Taxonomy" id="2664684"/>
    <lineage>
        <taxon>Eukaryota</taxon>
        <taxon>Metazoa</taxon>
        <taxon>Spiralia</taxon>
        <taxon>Lophotrochozoa</taxon>
        <taxon>Annelida</taxon>
        <taxon>Polychaeta</taxon>
        <taxon>Polychaeta incertae sedis</taxon>
        <taxon>Dinophilidae</taxon>
        <taxon>Dimorphilus</taxon>
    </lineage>
</organism>
<feature type="disulfide bond" evidence="16">
    <location>
        <begin position="1068"/>
        <end position="1086"/>
    </location>
</feature>
<dbReference type="InterPro" id="IPR035914">
    <property type="entry name" value="Sperma_CUB_dom_sf"/>
</dbReference>
<dbReference type="InterPro" id="IPR001611">
    <property type="entry name" value="Leu-rich_rpt"/>
</dbReference>
<feature type="transmembrane region" description="Helical" evidence="17">
    <location>
        <begin position="1816"/>
        <end position="1836"/>
    </location>
</feature>
<dbReference type="GO" id="GO:0005886">
    <property type="term" value="C:plasma membrane"/>
    <property type="evidence" value="ECO:0007669"/>
    <property type="project" value="UniProtKB-SubCell"/>
</dbReference>
<dbReference type="SUPFAM" id="SSF57440">
    <property type="entry name" value="Kringle-like"/>
    <property type="match status" value="1"/>
</dbReference>
<dbReference type="Gene3D" id="3.80.10.10">
    <property type="entry name" value="Ribonuclease Inhibitor"/>
    <property type="match status" value="2"/>
</dbReference>
<evidence type="ECO:0000256" key="13">
    <source>
        <dbReference type="ARBA" id="ARBA00023170"/>
    </source>
</evidence>
<dbReference type="Gene3D" id="2.60.120.260">
    <property type="entry name" value="Galactose-binding domain-like"/>
    <property type="match status" value="2"/>
</dbReference>
<accession>A0A7I8W5Q4</accession>
<sequence>MTYWQAETKCQFNGAHLASQTNKNEQMYLKLKANSSQLWYYIGLSDRRHEGVFEWEDGMPFDRTLEDWNTGEPNDSYDIEDCVNLWNEMGVWNDTPCDYPIGYVCKVLALPTTNNIGLHQITSQSSSIHGSYLAVDGVPNTCALTTKEKNPWFRVDLTEIYRIYAVELITGERLLKNTDILASYDSLEKRVCKNNITIDSMVTLQHCPEDMFGRFVILESISEQLKYLQLCEVRVYGKGTGCGLPLGLASGQIKAVQISASSEEDSTTLPFFARLYRGGGWCPHYTDKQPYIQVNLISKYNLQGFTTKGLESSAFYVRHLITIKYGFSVEELLSINKTYLVKSSHHLQYFIFPLEITASFVRLMLNSTADRPCLEFELYGCRKIVESIRENNVHGYPAVPLIASPPSERHCYHRLDAFSNLSPITIKEIYYYPFIDSFYLEVWRWQEFNITAQRISVVKVTGNQGYRVVNITLNANEFLGISSPNAICPIIFSQKNTYIDSTEIKEYLLIEDNPSLSLDVFNSSKTNFTILSGVQTFNYRFTINHDNNSGEVTNECSQVEITKPMTFTSPDYPNYYGGRRNCIWNIIKPSDKSLKIDFEAFNLFYKDEEEKFKMGFCQDSVTLYSVINNSTDVVQSANGNAFPLIMTDIAYIRIIFSSCEPFKIVSNSGFKATVSYTNCTGCAIGLMSKINYCQSECGFLASTFYPHNYPSDTNAEWNIQVELYKYIQLQFYHVNMESERPECLQDYVEVYDVSWEGVEKLIGRYCNVKQPPTYLYSSWNRMIIRMKSDQAYSAKRGFFAKYITFESSLSVDSLQKIERNSTLCPGNWIHYEKSCYRYHSQETTMTWIDAESTCQTKKSHLLSIMNEGEMSIIHHLLTTEWRSNNTRTFIGLNDRKNEGQFWWSDGRPMVFTAWANTSITDRSQPDGGSLENCAVIELRNLYSTNQWHDVPCSVSNVKQFICKLDDYSLRREKLDLNLNSSLVNDSSLFKCNNSEFIHIWAVCNGKNDCVDGSDEIGCTLECPSSFYSCGNGECIPFSYQCDQKEDCSNGKDESNCVLKTCDQDEFMCVNGQCIKNTDRCDRIEHCMDGSDESECDFCMQPDMFQCFDGACLPWKTRCDKTHDCAGCSYEDEIGCYGTAISLCSNLGNAVGEGYPSVTCYINQTIDVGRIDIDKAIKISQDDNDTNSIHVDVYYPAFPNNELLVAAMQKSKSCTQTVTIKPCGSVQKTTRNGNCEETFQVSNRLFIPILYIYLKTTNVRYNSLEIGKLMCLVDLGHEESEKFICNNLQKVDKRQRCLFEYDEYNIQIGCRDMSHLIDCGKDNVKPQNTECGKDVVAEEYRGTLNRTNTGKYCQRWDIDYPHAQDVNEPSMVREATVSDAHNFCRNVWRLKSPWCHSLSPDHRREFCDVPVCKEDKSITPMTCPKDYVRCPNFYCIPLRYVCDGVWHCSNGEDEQNCDNYSCPGFYRCKSSRNCIPPYQLCNGKFECPEKDDEEFCQTKCPAHCKCIGLSWFCNIPVDLNGIKEAREFIRQLELPFVDMNTTQKDFYTFPFLTKLNLSHSNIHFLEEYSFTKTPNLFSLDLSWNSIERLSSNTFRGLGRLQELVLTGNRNLRIIDPYSFNGLNSLPNLYLSGLNIEKLPDNSFQGLNSLKVLDLANNRLESIFDNSFFGLSNLQELDLSDNDIGAANSKTFAPLSQLIKLTSDEFRFCCLSPQVDKSNCKPAADAISSCNDLMRENYLRAFLWIFGLSACLGNAFVFIWRFKDMMKTPNSMIITNLAIFDFLMGIYMLIIASVDIYLKGKYIEYDSIWRNHWLCKTSGFLATLSSEGSVCTLALMTLDRVINIVNPLSTKKLTTKSTIVTLFGVWLFVFIISILPLFPIDYFGSNFYGRSGVCVSLPLTADRPAGWQYSAAIFLGFNFVCFVIIAAGYFYMYRIINSSSSSLGSSQRRNQIAVARKIMLIILTDFVCWLPIIIIGFVAVTGTEISGDVYAFVIVFVLPINSALNPLLYTISSIRAPKKKMRKTKNSTGPNSVTRITTYDNEKHKTSMIVFYGGDGKQLTLKQVASLRQTKVAGLLIIAIKLFKIINGLHNIGLVHGNFKMSNTAIRKNKKIYQVGILGLENAQHIQNEFDTSEDIYGLSIALRSALQTFNK</sequence>
<dbReference type="Gene3D" id="2.40.20.10">
    <property type="entry name" value="Plasminogen Kringle 4"/>
    <property type="match status" value="1"/>
</dbReference>
<dbReference type="InterPro" id="IPR013806">
    <property type="entry name" value="Kringle-like"/>
</dbReference>
<dbReference type="Proteomes" id="UP000549394">
    <property type="component" value="Unassembled WGS sequence"/>
</dbReference>
<keyword evidence="8" id="KW-0106">Calcium</keyword>
<dbReference type="SMART" id="SM00369">
    <property type="entry name" value="LRR_TYP"/>
    <property type="match status" value="6"/>
</dbReference>
<feature type="domain" description="CUB" evidence="18">
    <location>
        <begin position="556"/>
        <end position="677"/>
    </location>
</feature>
<dbReference type="Gene3D" id="2.60.120.290">
    <property type="entry name" value="Spermadhesin, CUB domain"/>
    <property type="match status" value="2"/>
</dbReference>
<dbReference type="PROSITE" id="PS51450">
    <property type="entry name" value="LRR"/>
    <property type="match status" value="2"/>
</dbReference>
<feature type="domain" description="Kringle" evidence="21">
    <location>
        <begin position="1337"/>
        <end position="1411"/>
    </location>
</feature>
<evidence type="ECO:0000259" key="19">
    <source>
        <dbReference type="PROSITE" id="PS50022"/>
    </source>
</evidence>
<dbReference type="InterPro" id="IPR036055">
    <property type="entry name" value="LDL_receptor-like_sf"/>
</dbReference>
<feature type="disulfide bond" evidence="16">
    <location>
        <begin position="1422"/>
        <end position="1434"/>
    </location>
</feature>
<keyword evidence="9 17" id="KW-1133">Transmembrane helix</keyword>
<dbReference type="PANTHER" id="PTHR24372">
    <property type="entry name" value="GLYCOPROTEIN HORMONE RECEPTOR"/>
    <property type="match status" value="1"/>
</dbReference>
<feature type="transmembrane region" description="Helical" evidence="17">
    <location>
        <begin position="1857"/>
        <end position="1876"/>
    </location>
</feature>
<comment type="caution">
    <text evidence="23">The sequence shown here is derived from an EMBL/GenBank/DDBJ whole genome shotgun (WGS) entry which is preliminary data.</text>
</comment>
<evidence type="ECO:0000313" key="24">
    <source>
        <dbReference type="Proteomes" id="UP000549394"/>
    </source>
</evidence>
<dbReference type="Pfam" id="PF13855">
    <property type="entry name" value="LRR_8"/>
    <property type="match status" value="2"/>
</dbReference>
<evidence type="ECO:0000256" key="7">
    <source>
        <dbReference type="ARBA" id="ARBA00022737"/>
    </source>
</evidence>
<dbReference type="Gene3D" id="3.10.100.10">
    <property type="entry name" value="Mannose-Binding Protein A, subunit A"/>
    <property type="match status" value="2"/>
</dbReference>
<dbReference type="PROSITE" id="PS50022">
    <property type="entry name" value="FA58C_3"/>
    <property type="match status" value="1"/>
</dbReference>
<dbReference type="Pfam" id="PF00059">
    <property type="entry name" value="Lectin_C"/>
    <property type="match status" value="2"/>
</dbReference>
<feature type="disulfide bond" evidence="16">
    <location>
        <begin position="1061"/>
        <end position="1073"/>
    </location>
</feature>
<dbReference type="Gene3D" id="1.20.1070.10">
    <property type="entry name" value="Rhodopsin 7-helix transmembrane proteins"/>
    <property type="match status" value="1"/>
</dbReference>
<evidence type="ECO:0000256" key="15">
    <source>
        <dbReference type="PROSITE-ProRule" id="PRU00121"/>
    </source>
</evidence>
<dbReference type="InterPro" id="IPR032675">
    <property type="entry name" value="LRR_dom_sf"/>
</dbReference>
<dbReference type="Pfam" id="PF00431">
    <property type="entry name" value="CUB"/>
    <property type="match status" value="2"/>
</dbReference>
<evidence type="ECO:0000256" key="17">
    <source>
        <dbReference type="SAM" id="Phobius"/>
    </source>
</evidence>
<dbReference type="GO" id="GO:0007189">
    <property type="term" value="P:adenylate cyclase-activating G protein-coupled receptor signaling pathway"/>
    <property type="evidence" value="ECO:0007669"/>
    <property type="project" value="TreeGrafter"/>
</dbReference>
<keyword evidence="7" id="KW-0677">Repeat</keyword>
<dbReference type="SUPFAM" id="SSF81321">
    <property type="entry name" value="Family A G protein-coupled receptor-like"/>
    <property type="match status" value="1"/>
</dbReference>
<dbReference type="InterPro" id="IPR008979">
    <property type="entry name" value="Galactose-bd-like_sf"/>
</dbReference>
<dbReference type="SMART" id="SM00042">
    <property type="entry name" value="CUB"/>
    <property type="match status" value="2"/>
</dbReference>
<evidence type="ECO:0000256" key="5">
    <source>
        <dbReference type="ARBA" id="ARBA00022692"/>
    </source>
</evidence>
<evidence type="ECO:0000256" key="14">
    <source>
        <dbReference type="ARBA" id="ARBA00023224"/>
    </source>
</evidence>
<feature type="disulfide bond" evidence="16">
    <location>
        <begin position="991"/>
        <end position="1009"/>
    </location>
</feature>
<evidence type="ECO:0000259" key="21">
    <source>
        <dbReference type="PROSITE" id="PS50070"/>
    </source>
</evidence>
<dbReference type="InterPro" id="IPR016186">
    <property type="entry name" value="C-type_lectin-like/link_sf"/>
</dbReference>
<feature type="disulfide bond" evidence="16">
    <location>
        <begin position="1441"/>
        <end position="1456"/>
    </location>
</feature>
<dbReference type="InterPro" id="IPR002172">
    <property type="entry name" value="LDrepeatLR_classA_rpt"/>
</dbReference>
<keyword evidence="3 15" id="KW-0420">Kringle</keyword>
<dbReference type="SUPFAM" id="SSF49854">
    <property type="entry name" value="Spermadhesin, CUB domain"/>
    <property type="match status" value="2"/>
</dbReference>
<feature type="domain" description="C-type lectin" evidence="20">
    <location>
        <begin position="831"/>
        <end position="953"/>
    </location>
</feature>
<evidence type="ECO:0000256" key="3">
    <source>
        <dbReference type="ARBA" id="ARBA00022572"/>
    </source>
</evidence>